<comment type="caution">
    <text evidence="2">The sequence shown here is derived from an EMBL/GenBank/DDBJ whole genome shotgun (WGS) entry which is preliminary data.</text>
</comment>
<keyword evidence="3" id="KW-1185">Reference proteome</keyword>
<evidence type="ECO:0000313" key="2">
    <source>
        <dbReference type="EMBL" id="GAA3929841.1"/>
    </source>
</evidence>
<keyword evidence="1" id="KW-0732">Signal</keyword>
<name>A0ABP7MVZ5_9BACT</name>
<dbReference type="EMBL" id="BAABDH010000021">
    <property type="protein sequence ID" value="GAA3929841.1"/>
    <property type="molecule type" value="Genomic_DNA"/>
</dbReference>
<reference evidence="3" key="1">
    <citation type="journal article" date="2019" name="Int. J. Syst. Evol. Microbiol.">
        <title>The Global Catalogue of Microorganisms (GCM) 10K type strain sequencing project: providing services to taxonomists for standard genome sequencing and annotation.</title>
        <authorList>
            <consortium name="The Broad Institute Genomics Platform"/>
            <consortium name="The Broad Institute Genome Sequencing Center for Infectious Disease"/>
            <person name="Wu L."/>
            <person name="Ma J."/>
        </authorList>
    </citation>
    <scope>NUCLEOTIDE SEQUENCE [LARGE SCALE GENOMIC DNA]</scope>
    <source>
        <strain evidence="3">JCM 17214</strain>
    </source>
</reference>
<organism evidence="2 3">
    <name type="scientific">Hymenobacter algoricola</name>
    <dbReference type="NCBI Taxonomy" id="486267"/>
    <lineage>
        <taxon>Bacteria</taxon>
        <taxon>Pseudomonadati</taxon>
        <taxon>Bacteroidota</taxon>
        <taxon>Cytophagia</taxon>
        <taxon>Cytophagales</taxon>
        <taxon>Hymenobacteraceae</taxon>
        <taxon>Hymenobacter</taxon>
    </lineage>
</organism>
<evidence type="ECO:0008006" key="4">
    <source>
        <dbReference type="Google" id="ProtNLM"/>
    </source>
</evidence>
<sequence>MKRCFILLFFLLAYTQVVLAQGVVTTNPATFTAKDRVVITVDVTGTPVDGVGPLYIWAFIPGSGGDAITNGGNFAASTPEAKMTQVGPNKWSYTVNSSVDFFAKPVAVITAFGFLVKNQDGTKQTSDFSLPVKPLEYAAKRVETFPSNFSEADVVTVKYNQSKETVEALKFEDASATPQVLYTGNLFIYLEAKAKNAAGVETTYRTATNVNAVDVSAATYKLKTTTPGVYTFRMIPRQLFTTLGMKADETITDITVNIRKENAAQARRGQTGPVVLTPFKLN</sequence>
<gene>
    <name evidence="2" type="ORF">GCM10022406_14050</name>
</gene>
<dbReference type="RefSeq" id="WP_345111997.1">
    <property type="nucleotide sequence ID" value="NZ_BAABDH010000021.1"/>
</dbReference>
<evidence type="ECO:0000313" key="3">
    <source>
        <dbReference type="Proteomes" id="UP001499909"/>
    </source>
</evidence>
<accession>A0ABP7MVZ5</accession>
<protein>
    <recommendedName>
        <fullName evidence="4">DUF4198 domain-containing protein</fullName>
    </recommendedName>
</protein>
<feature type="signal peptide" evidence="1">
    <location>
        <begin position="1"/>
        <end position="20"/>
    </location>
</feature>
<feature type="chain" id="PRO_5046180200" description="DUF4198 domain-containing protein" evidence="1">
    <location>
        <begin position="21"/>
        <end position="282"/>
    </location>
</feature>
<evidence type="ECO:0000256" key="1">
    <source>
        <dbReference type="SAM" id="SignalP"/>
    </source>
</evidence>
<dbReference type="Proteomes" id="UP001499909">
    <property type="component" value="Unassembled WGS sequence"/>
</dbReference>
<proteinExistence type="predicted"/>